<dbReference type="eggNOG" id="ENOG502SISF">
    <property type="taxonomic scope" value="Eukaryota"/>
</dbReference>
<feature type="region of interest" description="Disordered" evidence="5">
    <location>
        <begin position="875"/>
        <end position="904"/>
    </location>
</feature>
<feature type="region of interest" description="Disordered" evidence="5">
    <location>
        <begin position="1318"/>
        <end position="1339"/>
    </location>
</feature>
<evidence type="ECO:0000256" key="5">
    <source>
        <dbReference type="SAM" id="MobiDB-lite"/>
    </source>
</evidence>
<dbReference type="EMBL" id="AGNL01045973">
    <property type="protein sequence ID" value="EJK48342.1"/>
    <property type="molecule type" value="Genomic_DNA"/>
</dbReference>
<dbReference type="PROSITE" id="PS51518">
    <property type="entry name" value="SGF29_C"/>
    <property type="match status" value="1"/>
</dbReference>
<feature type="region of interest" description="Disordered" evidence="5">
    <location>
        <begin position="1045"/>
        <end position="1123"/>
    </location>
</feature>
<proteinExistence type="predicted"/>
<feature type="region of interest" description="Disordered" evidence="5">
    <location>
        <begin position="479"/>
        <end position="565"/>
    </location>
</feature>
<feature type="region of interest" description="Disordered" evidence="5">
    <location>
        <begin position="259"/>
        <end position="310"/>
    </location>
</feature>
<feature type="compositionally biased region" description="Low complexity" evidence="5">
    <location>
        <begin position="185"/>
        <end position="209"/>
    </location>
</feature>
<sequence>MQPQPNKNFNDQQSRGGGQQNNPQNHQQWINQQITGAYHPGQQRLQQPPVQQPPNPNHGMLNFAQQQAANAANLQMIQMNQRGINGAINNVPGRVQQPMQIGQNLVVGQQQQQRRVQQMNAMQQNFPQHRNAPQQNLNNPPGQSSSQQLQIQQLQNLLRQQQMAQRNKAANTSVGQMQQPKNDIQQHQGSLQQMLQQRQQRQQSLDMSRAGGNQIAHQTPQPLHVDQNPATFQPTALRRGSNVQIGAKHSNLLQMQHQQQINANQHIQQQRRLSEMSSGSGGGGRQQTSNQQIQQQRRLSAGGARGPSAMNVNINVNQQMQNRRMSEMSVNAQQQQQQQALSIAQQRRMSGMSEMSVSIQPQQPAMSMANAQPRRLSKMSVGVQPLQQSMSIANSQRRRMSEIRVGGQQQQAMSIANPQQQQTPVPVQNVGLQMHQLTQHPPNDRQRSVASESSSHSNQQALLRNIHPEAQKLRNNQLMGQPQQQQNALAMAASQTRTGNMVGRQGPNGMESSSLSQFQQQQIQQQQLQNLMNQQQRSSASSQQLLQSLSQHGPPNAKRSNSNTSSQMVNDILNSRSPLELSQTNRPPSTFSATTRPPSNHSPTNRPPSAVNVDATRRMSHLSPSGASPNEHGMQLNPPGAMMPSVQIPARPPSQQHQRESAQNRAQLAQQLLLHQMKLAQKDQAAQGSQPSREVGKNFYVPVSKERPASESANAPPREDKSDQMNLLAGIAQLLKQQRSSIQMTVPQNLQNRQQPAQMPQVQNNLQNQNLTQGLKNMHALPSALVQQNQGGIINNSAQPRSINRAPSLMPPQIDSAQTNHVSLQSFNNTQPDIDLLDIEPEPIHFNNAPSASQGPGLALPNFGVATQDPKQNTLQTAPAAKPAKPTKPPDAKGKRKAKRRASVVHVSPFSCQEVKDLASKLSTPEKVVWVTKQVLGHGGTNGFARATSKCQTLKKTRARSIKAKESGTDDMEQFLREEEQLKKKIFDVRTAKKMTSELQQGLQFCNLITDVIRTVFEEICPDNPLLLVQPPIVAPPQDLLGMPSFVDMLSKPPAKPKSDSKKSKSRKRKADDQASSSDKAQQSNAKRRSSGAQTVAEGNPEGSTLRKLRKRRSQSPAQISAKTADLAFQQLVGDHDDDGRPLSKRELSHRLFEVTRFRRLEEGDFVAAKISSQDLWILSRVAKPWEAMNLSPRQLLGLSEAKRDNLLSKEKVHIRDSDDAGLKEVRQIGRQHVLPLPRSLGEASLWQTRIRKGSRVYAMYPDTTSLYSATVVDASTWCRKDDDIIVCEFDGDEDEDGVLPQRHISSRFVTPIPREYQRNKKRKSNRGSTTLQSDYWNG</sequence>
<comment type="caution">
    <text evidence="7">The sequence shown here is derived from an EMBL/GenBank/DDBJ whole genome shotgun (WGS) entry which is preliminary data.</text>
</comment>
<feature type="domain" description="SGF29 C-terminal" evidence="6">
    <location>
        <begin position="1157"/>
        <end position="1319"/>
    </location>
</feature>
<accession>K0RNL3</accession>
<feature type="compositionally biased region" description="Low complexity" evidence="5">
    <location>
        <begin position="10"/>
        <end position="25"/>
    </location>
</feature>
<feature type="compositionally biased region" description="Low complexity" evidence="5">
    <location>
        <begin position="259"/>
        <end position="270"/>
    </location>
</feature>
<dbReference type="Proteomes" id="UP000266841">
    <property type="component" value="Unassembled WGS sequence"/>
</dbReference>
<dbReference type="GO" id="GO:0005634">
    <property type="term" value="C:nucleus"/>
    <property type="evidence" value="ECO:0007669"/>
    <property type="project" value="UniProtKB-SubCell"/>
</dbReference>
<feature type="region of interest" description="Disordered" evidence="5">
    <location>
        <begin position="438"/>
        <end position="459"/>
    </location>
</feature>
<protein>
    <recommendedName>
        <fullName evidence="6">SGF29 C-terminal domain-containing protein</fullName>
    </recommendedName>
</protein>
<feature type="compositionally biased region" description="Polar residues" evidence="5">
    <location>
        <begin position="407"/>
        <end position="416"/>
    </location>
</feature>
<feature type="region of interest" description="Disordered" evidence="5">
    <location>
        <begin position="577"/>
        <end position="665"/>
    </location>
</feature>
<keyword evidence="3" id="KW-0804">Transcription</keyword>
<comment type="subcellular location">
    <subcellularLocation>
        <location evidence="1">Nucleus</location>
    </subcellularLocation>
</comment>
<feature type="compositionally biased region" description="Polar residues" evidence="5">
    <location>
        <begin position="577"/>
        <end position="604"/>
    </location>
</feature>
<feature type="region of interest" description="Disordered" evidence="5">
    <location>
        <begin position="1"/>
        <end position="25"/>
    </location>
</feature>
<feature type="compositionally biased region" description="Low complexity" evidence="5">
    <location>
        <begin position="479"/>
        <end position="495"/>
    </location>
</feature>
<evidence type="ECO:0000256" key="3">
    <source>
        <dbReference type="ARBA" id="ARBA00023163"/>
    </source>
</evidence>
<dbReference type="Gene3D" id="2.30.30.140">
    <property type="match status" value="1"/>
</dbReference>
<dbReference type="PANTHER" id="PTHR21539">
    <property type="entry name" value="SAGA-ASSOCIATED FACTOR 29"/>
    <property type="match status" value="1"/>
</dbReference>
<feature type="compositionally biased region" description="Polar residues" evidence="5">
    <location>
        <begin position="168"/>
        <end position="183"/>
    </location>
</feature>
<evidence type="ECO:0000259" key="6">
    <source>
        <dbReference type="PROSITE" id="PS51518"/>
    </source>
</evidence>
<evidence type="ECO:0000256" key="4">
    <source>
        <dbReference type="ARBA" id="ARBA00023242"/>
    </source>
</evidence>
<feature type="region of interest" description="Disordered" evidence="5">
    <location>
        <begin position="129"/>
        <end position="228"/>
    </location>
</feature>
<dbReference type="InterPro" id="IPR037802">
    <property type="entry name" value="SGF29"/>
</dbReference>
<dbReference type="OrthoDB" id="10265994at2759"/>
<name>K0RNL3_THAOC</name>
<dbReference type="Pfam" id="PF07039">
    <property type="entry name" value="SGF29_Tudor"/>
    <property type="match status" value="1"/>
</dbReference>
<dbReference type="OMA" id="CAKMASH"/>
<evidence type="ECO:0000256" key="1">
    <source>
        <dbReference type="ARBA" id="ARBA00004123"/>
    </source>
</evidence>
<feature type="compositionally biased region" description="Low complexity" evidence="5">
    <location>
        <begin position="1074"/>
        <end position="1085"/>
    </location>
</feature>
<keyword evidence="8" id="KW-1185">Reference proteome</keyword>
<feature type="region of interest" description="Disordered" evidence="5">
    <location>
        <begin position="402"/>
        <end position="423"/>
    </location>
</feature>
<reference evidence="7 8" key="1">
    <citation type="journal article" date="2012" name="Genome Biol.">
        <title>Genome and low-iron response of an oceanic diatom adapted to chronic iron limitation.</title>
        <authorList>
            <person name="Lommer M."/>
            <person name="Specht M."/>
            <person name="Roy A.S."/>
            <person name="Kraemer L."/>
            <person name="Andreson R."/>
            <person name="Gutowska M.A."/>
            <person name="Wolf J."/>
            <person name="Bergner S.V."/>
            <person name="Schilhabel M.B."/>
            <person name="Klostermeier U.C."/>
            <person name="Beiko R.G."/>
            <person name="Rosenstiel P."/>
            <person name="Hippler M."/>
            <person name="Laroche J."/>
        </authorList>
    </citation>
    <scope>NUCLEOTIDE SEQUENCE [LARGE SCALE GENOMIC DNA]</scope>
    <source>
        <strain evidence="7 8">CCMP1005</strain>
    </source>
</reference>
<feature type="region of interest" description="Disordered" evidence="5">
    <location>
        <begin position="701"/>
        <end position="722"/>
    </location>
</feature>
<feature type="compositionally biased region" description="Low complexity" evidence="5">
    <location>
        <begin position="512"/>
        <end position="551"/>
    </location>
</feature>
<dbReference type="CDD" id="cd20394">
    <property type="entry name" value="Tudor_SGF29_rpt2"/>
    <property type="match status" value="1"/>
</dbReference>
<evidence type="ECO:0000313" key="8">
    <source>
        <dbReference type="Proteomes" id="UP000266841"/>
    </source>
</evidence>
<evidence type="ECO:0000256" key="2">
    <source>
        <dbReference type="ARBA" id="ARBA00023015"/>
    </source>
</evidence>
<keyword evidence="2" id="KW-0805">Transcription regulation</keyword>
<gene>
    <name evidence="7" type="ORF">THAOC_32876</name>
</gene>
<organism evidence="7 8">
    <name type="scientific">Thalassiosira oceanica</name>
    <name type="common">Marine diatom</name>
    <dbReference type="NCBI Taxonomy" id="159749"/>
    <lineage>
        <taxon>Eukaryota</taxon>
        <taxon>Sar</taxon>
        <taxon>Stramenopiles</taxon>
        <taxon>Ochrophyta</taxon>
        <taxon>Bacillariophyta</taxon>
        <taxon>Coscinodiscophyceae</taxon>
        <taxon>Thalassiosirophycidae</taxon>
        <taxon>Thalassiosirales</taxon>
        <taxon>Thalassiosiraceae</taxon>
        <taxon>Thalassiosira</taxon>
    </lineage>
</organism>
<keyword evidence="4" id="KW-0539">Nucleus</keyword>
<feature type="compositionally biased region" description="Polar residues" evidence="5">
    <location>
        <begin position="448"/>
        <end position="459"/>
    </location>
</feature>
<dbReference type="InterPro" id="IPR047287">
    <property type="entry name" value="Tudor_SGF29_rpt2"/>
</dbReference>
<dbReference type="PANTHER" id="PTHR21539:SF0">
    <property type="entry name" value="SAGA-ASSOCIATED FACTOR 29"/>
    <property type="match status" value="1"/>
</dbReference>
<dbReference type="GO" id="GO:0000124">
    <property type="term" value="C:SAGA complex"/>
    <property type="evidence" value="ECO:0007669"/>
    <property type="project" value="InterPro"/>
</dbReference>
<feature type="compositionally biased region" description="Low complexity" evidence="5">
    <location>
        <begin position="129"/>
        <end position="167"/>
    </location>
</feature>
<feature type="compositionally biased region" description="Polar residues" evidence="5">
    <location>
        <begin position="1327"/>
        <end position="1339"/>
    </location>
</feature>
<feature type="compositionally biased region" description="Basic residues" evidence="5">
    <location>
        <begin position="894"/>
        <end position="903"/>
    </location>
</feature>
<evidence type="ECO:0000313" key="7">
    <source>
        <dbReference type="EMBL" id="EJK48342.1"/>
    </source>
</evidence>
<feature type="compositionally biased region" description="Low complexity" evidence="5">
    <location>
        <begin position="286"/>
        <end position="298"/>
    </location>
</feature>
<dbReference type="InterPro" id="IPR010750">
    <property type="entry name" value="SGF29_tudor-like_dom"/>
</dbReference>